<feature type="transmembrane region" description="Helical" evidence="2">
    <location>
        <begin position="6"/>
        <end position="29"/>
    </location>
</feature>
<protein>
    <submittedName>
        <fullName evidence="3">Uncharacterized protein</fullName>
    </submittedName>
</protein>
<dbReference type="EMBL" id="JAACJK010000063">
    <property type="protein sequence ID" value="KAF5335358.1"/>
    <property type="molecule type" value="Genomic_DNA"/>
</dbReference>
<accession>A0A8H5C5I2</accession>
<feature type="transmembrane region" description="Helical" evidence="2">
    <location>
        <begin position="227"/>
        <end position="248"/>
    </location>
</feature>
<keyword evidence="2" id="KW-0812">Transmembrane</keyword>
<sequence length="295" mass="32028">MDRLDAYFIGALLMQLFFGLYVAVFCFYLKIIRVRKAGLTIVDFATILLFVLCLSAVVTDDMVYFLMLRREPGAAPWLAKLNATASSLSVVADFVSQMVVIYRCWQVFGRSLSVGVVPTLCALASLITGLCVTGGQGTPPTAGFTGKIWWIPLGIPSMAISLAVNALVSILMILRIYLVHRRSKSFGFSMQGSKLRLWTASVLVEAALFQFAAQLVLVVLFTMDHPAFSLMVGPVTIIYGLNCTAIVARIGMNRSFEESVVEGEGAVSSIRFGGKSTKGYSESSGVQTKQEDSVV</sequence>
<feature type="region of interest" description="Disordered" evidence="1">
    <location>
        <begin position="270"/>
        <end position="295"/>
    </location>
</feature>
<keyword evidence="4" id="KW-1185">Reference proteome</keyword>
<evidence type="ECO:0000313" key="4">
    <source>
        <dbReference type="Proteomes" id="UP000541558"/>
    </source>
</evidence>
<keyword evidence="2" id="KW-0472">Membrane</keyword>
<gene>
    <name evidence="3" type="ORF">D9611_011752</name>
</gene>
<keyword evidence="2" id="KW-1133">Transmembrane helix</keyword>
<feature type="transmembrane region" description="Helical" evidence="2">
    <location>
        <begin position="195"/>
        <end position="221"/>
    </location>
</feature>
<feature type="transmembrane region" description="Helical" evidence="2">
    <location>
        <begin position="112"/>
        <end position="136"/>
    </location>
</feature>
<name>A0A8H5C5I2_9AGAR</name>
<organism evidence="3 4">
    <name type="scientific">Ephemerocybe angulata</name>
    <dbReference type="NCBI Taxonomy" id="980116"/>
    <lineage>
        <taxon>Eukaryota</taxon>
        <taxon>Fungi</taxon>
        <taxon>Dikarya</taxon>
        <taxon>Basidiomycota</taxon>
        <taxon>Agaricomycotina</taxon>
        <taxon>Agaricomycetes</taxon>
        <taxon>Agaricomycetidae</taxon>
        <taxon>Agaricales</taxon>
        <taxon>Agaricineae</taxon>
        <taxon>Psathyrellaceae</taxon>
        <taxon>Ephemerocybe</taxon>
    </lineage>
</organism>
<dbReference type="AlphaFoldDB" id="A0A8H5C5I2"/>
<feature type="transmembrane region" description="Helical" evidence="2">
    <location>
        <begin position="148"/>
        <end position="174"/>
    </location>
</feature>
<comment type="caution">
    <text evidence="3">The sequence shown here is derived from an EMBL/GenBank/DDBJ whole genome shotgun (WGS) entry which is preliminary data.</text>
</comment>
<dbReference type="Proteomes" id="UP000541558">
    <property type="component" value="Unassembled WGS sequence"/>
</dbReference>
<evidence type="ECO:0000256" key="1">
    <source>
        <dbReference type="SAM" id="MobiDB-lite"/>
    </source>
</evidence>
<evidence type="ECO:0000256" key="2">
    <source>
        <dbReference type="SAM" id="Phobius"/>
    </source>
</evidence>
<reference evidence="3 4" key="1">
    <citation type="journal article" date="2020" name="ISME J.">
        <title>Uncovering the hidden diversity of litter-decomposition mechanisms in mushroom-forming fungi.</title>
        <authorList>
            <person name="Floudas D."/>
            <person name="Bentzer J."/>
            <person name="Ahren D."/>
            <person name="Johansson T."/>
            <person name="Persson P."/>
            <person name="Tunlid A."/>
        </authorList>
    </citation>
    <scope>NUCLEOTIDE SEQUENCE [LARGE SCALE GENOMIC DNA]</scope>
    <source>
        <strain evidence="3 4">CBS 175.51</strain>
    </source>
</reference>
<evidence type="ECO:0000313" key="3">
    <source>
        <dbReference type="EMBL" id="KAF5335358.1"/>
    </source>
</evidence>
<feature type="compositionally biased region" description="Polar residues" evidence="1">
    <location>
        <begin position="278"/>
        <end position="288"/>
    </location>
</feature>
<proteinExistence type="predicted"/>
<dbReference type="OrthoDB" id="3341077at2759"/>
<feature type="transmembrane region" description="Helical" evidence="2">
    <location>
        <begin position="41"/>
        <end position="67"/>
    </location>
</feature>